<organism evidence="1 2">
    <name type="scientific">Oculimacula yallundae</name>
    <dbReference type="NCBI Taxonomy" id="86028"/>
    <lineage>
        <taxon>Eukaryota</taxon>
        <taxon>Fungi</taxon>
        <taxon>Dikarya</taxon>
        <taxon>Ascomycota</taxon>
        <taxon>Pezizomycotina</taxon>
        <taxon>Leotiomycetes</taxon>
        <taxon>Helotiales</taxon>
        <taxon>Ploettnerulaceae</taxon>
        <taxon>Oculimacula</taxon>
    </lineage>
</organism>
<accession>A0ABR4C8N8</accession>
<evidence type="ECO:0000313" key="2">
    <source>
        <dbReference type="Proteomes" id="UP001595075"/>
    </source>
</evidence>
<keyword evidence="2" id="KW-1185">Reference proteome</keyword>
<dbReference type="Proteomes" id="UP001595075">
    <property type="component" value="Unassembled WGS sequence"/>
</dbReference>
<sequence>MSITFYYN</sequence>
<name>A0ABR4C8N8_9HELO</name>
<comment type="caution">
    <text evidence="1">The sequence shown here is derived from an EMBL/GenBank/DDBJ whole genome shotgun (WGS) entry which is preliminary data.</text>
</comment>
<reference evidence="1 2" key="1">
    <citation type="journal article" date="2024" name="Commun. Biol.">
        <title>Comparative genomic analysis of thermophilic fungi reveals convergent evolutionary adaptations and gene losses.</title>
        <authorList>
            <person name="Steindorff A.S."/>
            <person name="Aguilar-Pontes M.V."/>
            <person name="Robinson A.J."/>
            <person name="Andreopoulos B."/>
            <person name="LaButti K."/>
            <person name="Kuo A."/>
            <person name="Mondo S."/>
            <person name="Riley R."/>
            <person name="Otillar R."/>
            <person name="Haridas S."/>
            <person name="Lipzen A."/>
            <person name="Grimwood J."/>
            <person name="Schmutz J."/>
            <person name="Clum A."/>
            <person name="Reid I.D."/>
            <person name="Moisan M.C."/>
            <person name="Butler G."/>
            <person name="Nguyen T.T.M."/>
            <person name="Dewar K."/>
            <person name="Conant G."/>
            <person name="Drula E."/>
            <person name="Henrissat B."/>
            <person name="Hansel C."/>
            <person name="Singer S."/>
            <person name="Hutchinson M.I."/>
            <person name="de Vries R.P."/>
            <person name="Natvig D.O."/>
            <person name="Powell A.J."/>
            <person name="Tsang A."/>
            <person name="Grigoriev I.V."/>
        </authorList>
    </citation>
    <scope>NUCLEOTIDE SEQUENCE [LARGE SCALE GENOMIC DNA]</scope>
    <source>
        <strain evidence="1 2">CBS 494.80</strain>
    </source>
</reference>
<evidence type="ECO:0000313" key="1">
    <source>
        <dbReference type="EMBL" id="KAL2066296.1"/>
    </source>
</evidence>
<gene>
    <name evidence="1" type="ORF">VTL71DRAFT_2367</name>
</gene>
<dbReference type="EMBL" id="JAZHXI010000011">
    <property type="protein sequence ID" value="KAL2066296.1"/>
    <property type="molecule type" value="Genomic_DNA"/>
</dbReference>
<protein>
    <submittedName>
        <fullName evidence="1">Uncharacterized protein</fullName>
    </submittedName>
</protein>
<proteinExistence type="predicted"/>